<protein>
    <recommendedName>
        <fullName evidence="4">Glycosyl hydrolase family 57</fullName>
    </recommendedName>
</protein>
<proteinExistence type="predicted"/>
<reference evidence="3" key="1">
    <citation type="submission" date="2016-11" db="EMBL/GenBank/DDBJ databases">
        <authorList>
            <person name="Varghese N."/>
            <person name="Submissions S."/>
        </authorList>
    </citation>
    <scope>NUCLEOTIDE SEQUENCE [LARGE SCALE GENOMIC DNA]</scope>
    <source>
        <strain evidence="3">DSM 9756</strain>
    </source>
</reference>
<accession>A0A1M5HYU8</accession>
<feature type="transmembrane region" description="Helical" evidence="1">
    <location>
        <begin position="371"/>
        <end position="391"/>
    </location>
</feature>
<dbReference type="AlphaFoldDB" id="A0A1M5HYU8"/>
<gene>
    <name evidence="2" type="ORF">SAMN02745206_03469</name>
</gene>
<organism evidence="2 3">
    <name type="scientific">Desulfacinum infernum DSM 9756</name>
    <dbReference type="NCBI Taxonomy" id="1121391"/>
    <lineage>
        <taxon>Bacteria</taxon>
        <taxon>Pseudomonadati</taxon>
        <taxon>Thermodesulfobacteriota</taxon>
        <taxon>Syntrophobacteria</taxon>
        <taxon>Syntrophobacterales</taxon>
        <taxon>Syntrophobacteraceae</taxon>
        <taxon>Desulfacinum</taxon>
    </lineage>
</organism>
<evidence type="ECO:0000313" key="3">
    <source>
        <dbReference type="Proteomes" id="UP000184076"/>
    </source>
</evidence>
<keyword evidence="1" id="KW-0472">Membrane</keyword>
<dbReference type="STRING" id="1121391.SAMN02745206_03469"/>
<name>A0A1M5HYU8_9BACT</name>
<dbReference type="Proteomes" id="UP000184076">
    <property type="component" value="Unassembled WGS sequence"/>
</dbReference>
<sequence>MGEGRDRPFSEVVRRLRAVLAEPVLSSTVLIVESDDWGPGPPGHARVLDDLVTLLKAHRDHRGRRPVMTLGLVLRTPVLSRADPECFPRISWAGLNHERCAPLLQVVRRGAGEGIFSVQLHGQAHGWEPDVEHYLKGCGRAAAKLFRDGFLCSELLPSRIQSRWLPNGQRDDRAARRQSFAGAAYREALSFSRELERLPIVAVPPTFIWNDAVEEGWARGGVRVVVTPGRRYGGRDAADRPVPEGPGLIHNGLRNRFGQIYVVRNTYFEPSLGHKAEKVLEALQRDRLAGRPTLVETHRWNFVRDDETCRRTFRELDRLYHLALNRYGDVVFLTTAELAHALTSPHSSFRERRLLPRLRAILRRIWQDRILRAWACLTGLVVPGFLLLKALERILDRYEKRAA</sequence>
<keyword evidence="1" id="KW-0812">Transmembrane</keyword>
<dbReference type="OrthoDB" id="5507260at2"/>
<dbReference type="EMBL" id="FQVB01000049">
    <property type="protein sequence ID" value="SHG20969.1"/>
    <property type="molecule type" value="Genomic_DNA"/>
</dbReference>
<evidence type="ECO:0008006" key="4">
    <source>
        <dbReference type="Google" id="ProtNLM"/>
    </source>
</evidence>
<keyword evidence="3" id="KW-1185">Reference proteome</keyword>
<dbReference type="RefSeq" id="WP_073041744.1">
    <property type="nucleotide sequence ID" value="NZ_FQVB01000049.1"/>
</dbReference>
<keyword evidence="1" id="KW-1133">Transmembrane helix</keyword>
<evidence type="ECO:0000256" key="1">
    <source>
        <dbReference type="SAM" id="Phobius"/>
    </source>
</evidence>
<evidence type="ECO:0000313" key="2">
    <source>
        <dbReference type="EMBL" id="SHG20969.1"/>
    </source>
</evidence>